<organism evidence="2 3">
    <name type="scientific">Belnapia mucosa</name>
    <dbReference type="NCBI Taxonomy" id="2804532"/>
    <lineage>
        <taxon>Bacteria</taxon>
        <taxon>Pseudomonadati</taxon>
        <taxon>Pseudomonadota</taxon>
        <taxon>Alphaproteobacteria</taxon>
        <taxon>Acetobacterales</taxon>
        <taxon>Roseomonadaceae</taxon>
        <taxon>Belnapia</taxon>
    </lineage>
</organism>
<name>A0ABS1V192_9PROT</name>
<dbReference type="InterPro" id="IPR027056">
    <property type="entry name" value="Gluconate_2DH_su3"/>
</dbReference>
<evidence type="ECO:0000256" key="1">
    <source>
        <dbReference type="SAM" id="SignalP"/>
    </source>
</evidence>
<dbReference type="Pfam" id="PF13618">
    <property type="entry name" value="Gluconate_2-dh3"/>
    <property type="match status" value="1"/>
</dbReference>
<sequence length="239" mass="26178">MPSTRRRLLAASALFGLAIPATARTLKEALPWSPNEAYPPERVVPGPWVFFTAGEAATVEAIADRVIPADELGPGGKEAGCAVFIDRQLAGPYGTSAWLYMRPPFARGTPSQGLQDEDPPAVQYRKGLGALTSYCTGRYGGRRFEALTPQQQDEVLTAMEKGEAKDPGADLRGFFEQLLNNMTEGFFADPIYGGNKDMCGWRLLGFPGTRYDYREVIAAPNQKYTLPPVALTGRPEWMR</sequence>
<dbReference type="RefSeq" id="WP_202825197.1">
    <property type="nucleotide sequence ID" value="NZ_JAEUXJ010000003.1"/>
</dbReference>
<keyword evidence="1" id="KW-0732">Signal</keyword>
<dbReference type="Proteomes" id="UP000606490">
    <property type="component" value="Unassembled WGS sequence"/>
</dbReference>
<gene>
    <name evidence="2" type="ORF">JMJ55_09010</name>
</gene>
<feature type="chain" id="PRO_5045756277" evidence="1">
    <location>
        <begin position="24"/>
        <end position="239"/>
    </location>
</feature>
<feature type="signal peptide" evidence="1">
    <location>
        <begin position="1"/>
        <end position="23"/>
    </location>
</feature>
<comment type="caution">
    <text evidence="2">The sequence shown here is derived from an EMBL/GenBank/DDBJ whole genome shotgun (WGS) entry which is preliminary data.</text>
</comment>
<protein>
    <submittedName>
        <fullName evidence="2">Gluconate 2-dehydrogenase subunit 3 family protein</fullName>
    </submittedName>
</protein>
<reference evidence="2 3" key="1">
    <citation type="submission" date="2021-01" db="EMBL/GenBank/DDBJ databases">
        <title>Belnapia mucosa sp. nov. and Belnapia arida sp. nov., isolated from the Tabernas Desert (Almeria, Spain).</title>
        <authorList>
            <person name="Molina-Menor E."/>
            <person name="Vidal-Verdu A."/>
            <person name="Calonge A."/>
            <person name="Satari L."/>
            <person name="Pereto Magraner J."/>
            <person name="Porcar Miralles M."/>
        </authorList>
    </citation>
    <scope>NUCLEOTIDE SEQUENCE [LARGE SCALE GENOMIC DNA]</scope>
    <source>
        <strain evidence="2 3">T6</strain>
    </source>
</reference>
<evidence type="ECO:0000313" key="3">
    <source>
        <dbReference type="Proteomes" id="UP000606490"/>
    </source>
</evidence>
<keyword evidence="3" id="KW-1185">Reference proteome</keyword>
<dbReference type="EMBL" id="JAEUXJ010000003">
    <property type="protein sequence ID" value="MBL6455460.1"/>
    <property type="molecule type" value="Genomic_DNA"/>
</dbReference>
<accession>A0ABS1V192</accession>
<proteinExistence type="predicted"/>
<evidence type="ECO:0000313" key="2">
    <source>
        <dbReference type="EMBL" id="MBL6455460.1"/>
    </source>
</evidence>